<gene>
    <name evidence="3" type="ORF">DFP97_1343</name>
</gene>
<feature type="region of interest" description="Disordered" evidence="1">
    <location>
        <begin position="1"/>
        <end position="22"/>
    </location>
</feature>
<dbReference type="OrthoDB" id="2665112at2"/>
<keyword evidence="2" id="KW-0812">Transmembrane</keyword>
<dbReference type="EMBL" id="QPJD01000034">
    <property type="protein sequence ID" value="RCW40527.1"/>
    <property type="molecule type" value="Genomic_DNA"/>
</dbReference>
<feature type="transmembrane region" description="Helical" evidence="2">
    <location>
        <begin position="60"/>
        <end position="76"/>
    </location>
</feature>
<evidence type="ECO:0000256" key="2">
    <source>
        <dbReference type="SAM" id="Phobius"/>
    </source>
</evidence>
<keyword evidence="4" id="KW-1185">Reference proteome</keyword>
<sequence>MDNKYNPFEDKTIHTTQSDNNTVDYSDRQGFNDVIKHYDAVNGFQNPKQLNQTPRSLRQIIRWSIIINVSIFFGFLI</sequence>
<accession>A0A368VJB7</accession>
<organism evidence="3 4">
    <name type="scientific">Paenibacillus prosopidis</name>
    <dbReference type="NCBI Taxonomy" id="630520"/>
    <lineage>
        <taxon>Bacteria</taxon>
        <taxon>Bacillati</taxon>
        <taxon>Bacillota</taxon>
        <taxon>Bacilli</taxon>
        <taxon>Bacillales</taxon>
        <taxon>Paenibacillaceae</taxon>
        <taxon>Paenibacillus</taxon>
    </lineage>
</organism>
<proteinExistence type="predicted"/>
<dbReference type="RefSeq" id="WP_114384208.1">
    <property type="nucleotide sequence ID" value="NZ_QPJD01000034.1"/>
</dbReference>
<feature type="compositionally biased region" description="Basic and acidic residues" evidence="1">
    <location>
        <begin position="1"/>
        <end position="13"/>
    </location>
</feature>
<name>A0A368VJB7_9BACL</name>
<protein>
    <submittedName>
        <fullName evidence="3">Uncharacterized protein</fullName>
    </submittedName>
</protein>
<dbReference type="AlphaFoldDB" id="A0A368VJB7"/>
<evidence type="ECO:0000313" key="4">
    <source>
        <dbReference type="Proteomes" id="UP000252415"/>
    </source>
</evidence>
<evidence type="ECO:0000313" key="3">
    <source>
        <dbReference type="EMBL" id="RCW40527.1"/>
    </source>
</evidence>
<evidence type="ECO:0000256" key="1">
    <source>
        <dbReference type="SAM" id="MobiDB-lite"/>
    </source>
</evidence>
<keyword evidence="2" id="KW-0472">Membrane</keyword>
<reference evidence="3 4" key="1">
    <citation type="submission" date="2018-07" db="EMBL/GenBank/DDBJ databases">
        <title>Genomic Encyclopedia of Type Strains, Phase III (KMG-III): the genomes of soil and plant-associated and newly described type strains.</title>
        <authorList>
            <person name="Whitman W."/>
        </authorList>
    </citation>
    <scope>NUCLEOTIDE SEQUENCE [LARGE SCALE GENOMIC DNA]</scope>
    <source>
        <strain evidence="3 4">CECT 7506</strain>
    </source>
</reference>
<comment type="caution">
    <text evidence="3">The sequence shown here is derived from an EMBL/GenBank/DDBJ whole genome shotgun (WGS) entry which is preliminary data.</text>
</comment>
<keyword evidence="2" id="KW-1133">Transmembrane helix</keyword>
<dbReference type="Proteomes" id="UP000252415">
    <property type="component" value="Unassembled WGS sequence"/>
</dbReference>